<dbReference type="Pfam" id="PF11721">
    <property type="entry name" value="Malectin"/>
    <property type="match status" value="1"/>
</dbReference>
<feature type="domain" description="HYDIN/VesB/CFA65-like Ig-like" evidence="9">
    <location>
        <begin position="262"/>
        <end position="359"/>
    </location>
</feature>
<evidence type="ECO:0000259" key="8">
    <source>
        <dbReference type="Pfam" id="PF13860"/>
    </source>
</evidence>
<accession>A0A832MLW1</accession>
<feature type="region of interest" description="Disordered" evidence="6">
    <location>
        <begin position="815"/>
        <end position="879"/>
    </location>
</feature>
<dbReference type="GO" id="GO:0005737">
    <property type="term" value="C:cytoplasm"/>
    <property type="evidence" value="ECO:0007669"/>
    <property type="project" value="UniProtKB-SubCell"/>
</dbReference>
<feature type="compositionally biased region" description="Low complexity" evidence="6">
    <location>
        <begin position="10"/>
        <end position="23"/>
    </location>
</feature>
<organism evidence="10">
    <name type="scientific">Eiseniibacteriota bacterium</name>
    <dbReference type="NCBI Taxonomy" id="2212470"/>
    <lineage>
        <taxon>Bacteria</taxon>
        <taxon>Candidatus Eiseniibacteriota</taxon>
    </lineage>
</organism>
<comment type="subcellular location">
    <subcellularLocation>
        <location evidence="1">Cell projection</location>
        <location evidence="1">Cilium</location>
    </subcellularLocation>
    <subcellularLocation>
        <location evidence="2">Cytoplasm</location>
    </subcellularLocation>
</comment>
<evidence type="ECO:0000256" key="5">
    <source>
        <dbReference type="ARBA" id="ARBA00023273"/>
    </source>
</evidence>
<evidence type="ECO:0000256" key="6">
    <source>
        <dbReference type="SAM" id="MobiDB-lite"/>
    </source>
</evidence>
<evidence type="ECO:0000259" key="9">
    <source>
        <dbReference type="Pfam" id="PF22544"/>
    </source>
</evidence>
<evidence type="ECO:0000256" key="3">
    <source>
        <dbReference type="ARBA" id="ARBA00022490"/>
    </source>
</evidence>
<dbReference type="Gene3D" id="2.60.40.4070">
    <property type="match status" value="1"/>
</dbReference>
<dbReference type="SUPFAM" id="SSF63829">
    <property type="entry name" value="Calcium-dependent phosphotriesterase"/>
    <property type="match status" value="1"/>
</dbReference>
<feature type="region of interest" description="Disordered" evidence="6">
    <location>
        <begin position="1"/>
        <end position="60"/>
    </location>
</feature>
<gene>
    <name evidence="10" type="ORF">ENR23_07170</name>
</gene>
<protein>
    <submittedName>
        <fullName evidence="10">Choice-of-anchor D domain-containing protein</fullName>
    </submittedName>
</protein>
<reference evidence="10" key="1">
    <citation type="journal article" date="2020" name="mSystems">
        <title>Genome- and Community-Level Interaction Insights into Carbon Utilization and Element Cycling Functions of Hydrothermarchaeota in Hydrothermal Sediment.</title>
        <authorList>
            <person name="Zhou Z."/>
            <person name="Liu Y."/>
            <person name="Xu W."/>
            <person name="Pan J."/>
            <person name="Luo Z.H."/>
            <person name="Li M."/>
        </authorList>
    </citation>
    <scope>NUCLEOTIDE SEQUENCE [LARGE SCALE GENOMIC DNA]</scope>
    <source>
        <strain evidence="10">SpSt-381</strain>
    </source>
</reference>
<dbReference type="InterPro" id="IPR008979">
    <property type="entry name" value="Galactose-bd-like_sf"/>
</dbReference>
<proteinExistence type="predicted"/>
<comment type="caution">
    <text evidence="10">The sequence shown here is derived from an EMBL/GenBank/DDBJ whole genome shotgun (WGS) entry which is preliminary data.</text>
</comment>
<dbReference type="AlphaFoldDB" id="A0A832MLW1"/>
<evidence type="ECO:0000313" key="10">
    <source>
        <dbReference type="EMBL" id="HGZ43191.1"/>
    </source>
</evidence>
<feature type="region of interest" description="Disordered" evidence="6">
    <location>
        <begin position="568"/>
        <end position="595"/>
    </location>
</feature>
<keyword evidence="4" id="KW-0969">Cilium</keyword>
<dbReference type="InterPro" id="IPR011042">
    <property type="entry name" value="6-blade_b-propeller_TolB-like"/>
</dbReference>
<dbReference type="InterPro" id="IPR025965">
    <property type="entry name" value="FlgD/Vpr_Ig-like"/>
</dbReference>
<dbReference type="Pfam" id="PF22544">
    <property type="entry name" value="HYDIN_VesB_CFA65-like_Ig"/>
    <property type="match status" value="1"/>
</dbReference>
<dbReference type="SUPFAM" id="SSF49785">
    <property type="entry name" value="Galactose-binding domain-like"/>
    <property type="match status" value="1"/>
</dbReference>
<keyword evidence="5" id="KW-0966">Cell projection</keyword>
<feature type="domain" description="FlgD/Vpr Ig-like" evidence="8">
    <location>
        <begin position="1150"/>
        <end position="1214"/>
    </location>
</feature>
<keyword evidence="3" id="KW-0963">Cytoplasm</keyword>
<dbReference type="InterPro" id="IPR021720">
    <property type="entry name" value="Malectin_dom"/>
</dbReference>
<dbReference type="InterPro" id="IPR053879">
    <property type="entry name" value="HYDIN_VesB_CFA65-like_Ig"/>
</dbReference>
<dbReference type="Gene3D" id="2.60.40.10">
    <property type="entry name" value="Immunoglobulins"/>
    <property type="match status" value="1"/>
</dbReference>
<evidence type="ECO:0000256" key="2">
    <source>
        <dbReference type="ARBA" id="ARBA00004496"/>
    </source>
</evidence>
<dbReference type="Gene3D" id="2.120.10.30">
    <property type="entry name" value="TolB, C-terminal domain"/>
    <property type="match status" value="1"/>
</dbReference>
<sequence>MSRSPRPRRPLGGPFPARGAAPGPHRRARPGAVRVRPRARSPHPTMHPTKPARSAPRHSPRRAGRFALLAAVAGLLVAASAARAQTILYRVNVGGAEIAALDGGPNWSRDLNVPEHSPYVNAAEIGDQIFGSSAEMGYFHPSVPSYVPPSLFWFERWDPDAAPEMRWEFPVPNGAYRVNLFVAEAFSGTQFPGARVMDVALEGALAIDDLDVYARFGGYTPGMVTAVTSVADGALSVQLRHVVENPALRGIEVVALSASGRLGVSPGALDFGTRLVGTLSAPRTVTLTNLGAPGDPDVAITGIAIAPGFVHNLSPQTLAPGASREFQVRFAPGAVGAHAGDLVITHDGEGGPATVSLAGEAVASIAVGFGKSTLLGATSVHPTAIQFGPDGRLYAAQRDGRILAYTVQRIGPNAYQVAATEEITVVRDLPNHNDDGAPAPWLYGRLMTGMHVSGTPAAPVIHVTSSDPRMNVAGDIGLDTNSGVLSRLTRSGGGWTRLDLLRGLPRSENDHLPNGLVLDTLTQTLYIAMGSNGNMGAPSLNFSFLPEMALTGAILAVDLAALGDSTNDLPTLDDEDRPGADDAHDPFGGNDGKNQARLVPGGPVRIHSPGWRNPYDVVLHTNGRLYAVDNGPNAGWGGPPVGAGPGGACTNADNDADSQTWPDQLHVVFHPGFYAGSPNPTRASTANTFNATNPQSPVAAGNPVECEVRPPGADSSLAVFPASTNGLAEYRASNFGGALAGSLLAASFDNTVRRVALDAEGDSVVAFETLFSNVDNVPLDVTAQGDGEIFRGTVWVADYVTGAIHVFEPNDYDGAGGPCTGADDPSLDEDGDGFTNADELDNGTSPCSAADVPADFDADLLSDRNDPDDDNDGVLDPHDAFARDAANGAGAVPPLVYTWDGGAPGHGFFGLGFTGLMANGAADYLDQYALANLTPGGAAGKLTVDAVPAGDALGDRNDQAYAFQFGVSGDSASAPFTAWTRLSAPFFGGAPADSQSFGLFVGDGLQDDYVRLALHAAGGAGGLSVTAEHGGVAAETTFAVPGILGALAVDLTLEVDPAAGTVRPRARVDGGPPFDAGPALALPPGALRDAVRGPAPLAVGIAATSRGAAPFTATWDFLYVLPAGQVAAPAPPAAPSADRLLASAPHPARGGARLRFALAREARVRLDLYSADGARVRAIDAGVLPAGEHAVRWDGLDGAGRRVPPGVYFVALDAGGRRHAGRLVVLD</sequence>
<dbReference type="EMBL" id="DSQF01000014">
    <property type="protein sequence ID" value="HGZ43191.1"/>
    <property type="molecule type" value="Genomic_DNA"/>
</dbReference>
<dbReference type="Gene3D" id="2.60.120.430">
    <property type="entry name" value="Galactose-binding lectin"/>
    <property type="match status" value="1"/>
</dbReference>
<dbReference type="InterPro" id="IPR013783">
    <property type="entry name" value="Ig-like_fold"/>
</dbReference>
<evidence type="ECO:0000256" key="1">
    <source>
        <dbReference type="ARBA" id="ARBA00004138"/>
    </source>
</evidence>
<dbReference type="Pfam" id="PF13860">
    <property type="entry name" value="FlgD_ig"/>
    <property type="match status" value="1"/>
</dbReference>
<name>A0A832MLW1_UNCEI</name>
<evidence type="ECO:0000259" key="7">
    <source>
        <dbReference type="Pfam" id="PF11721"/>
    </source>
</evidence>
<feature type="compositionally biased region" description="Basic residues" evidence="6">
    <location>
        <begin position="24"/>
        <end position="41"/>
    </location>
</feature>
<feature type="domain" description="Malectin" evidence="7">
    <location>
        <begin position="88"/>
        <end position="242"/>
    </location>
</feature>
<evidence type="ECO:0000256" key="4">
    <source>
        <dbReference type="ARBA" id="ARBA00023069"/>
    </source>
</evidence>
<dbReference type="NCBIfam" id="NF012200">
    <property type="entry name" value="choice_anch_D"/>
    <property type="match status" value="1"/>
</dbReference>
<feature type="compositionally biased region" description="Acidic residues" evidence="6">
    <location>
        <begin position="854"/>
        <end position="873"/>
    </location>
</feature>